<protein>
    <submittedName>
        <fullName evidence="2">Uncharacterized protein</fullName>
    </submittedName>
</protein>
<feature type="compositionally biased region" description="Pro residues" evidence="1">
    <location>
        <begin position="1"/>
        <end position="11"/>
    </location>
</feature>
<feature type="region of interest" description="Disordered" evidence="1">
    <location>
        <begin position="66"/>
        <end position="92"/>
    </location>
</feature>
<accession>A0A2I0AYG1</accession>
<dbReference type="Proteomes" id="UP000236161">
    <property type="component" value="Unassembled WGS sequence"/>
</dbReference>
<feature type="compositionally biased region" description="Basic residues" evidence="1">
    <location>
        <begin position="227"/>
        <end position="237"/>
    </location>
</feature>
<evidence type="ECO:0000313" key="2">
    <source>
        <dbReference type="EMBL" id="PKA60566.1"/>
    </source>
</evidence>
<gene>
    <name evidence="2" type="ORF">AXF42_Ash019459</name>
</gene>
<feature type="region of interest" description="Disordered" evidence="1">
    <location>
        <begin position="220"/>
        <end position="249"/>
    </location>
</feature>
<keyword evidence="3" id="KW-1185">Reference proteome</keyword>
<dbReference type="PANTHER" id="PTHR37614:SF2">
    <property type="entry name" value="OS02G0121400 PROTEIN"/>
    <property type="match status" value="1"/>
</dbReference>
<evidence type="ECO:0000256" key="1">
    <source>
        <dbReference type="SAM" id="MobiDB-lite"/>
    </source>
</evidence>
<dbReference type="AlphaFoldDB" id="A0A2I0AYG1"/>
<dbReference type="PANTHER" id="PTHR37614">
    <property type="entry name" value="OS02G0121400 PROTEIN"/>
    <property type="match status" value="1"/>
</dbReference>
<proteinExistence type="predicted"/>
<sequence length="249" mass="27159">MPPPTLFPSPQPRDLSSVPPPAPATAPMASDACSDGYTAKEREIADIIINLLYYDSGSRRSRQSAFVFPRWKTKKKRSPPAPPPRPPPCHLPQNCNDCFRQFGGDVGENSSASSPNTPLTSFFCLACDKENESGPAPPVKTLKGANYGHMEEVRSGHGDRSLRTAPPAGMCGCGDNDDRVFLVPDLNVLAEELVVAAAPAAEGEMRRRRMQEAYEMASRRMAAAEARRRRRELRRPKSSLPRAAAMPSA</sequence>
<name>A0A2I0AYG1_9ASPA</name>
<feature type="compositionally biased region" description="Pro residues" evidence="1">
    <location>
        <begin position="79"/>
        <end position="90"/>
    </location>
</feature>
<dbReference type="EMBL" id="KZ451936">
    <property type="protein sequence ID" value="PKA60566.1"/>
    <property type="molecule type" value="Genomic_DNA"/>
</dbReference>
<feature type="region of interest" description="Disordered" evidence="1">
    <location>
        <begin position="1"/>
        <end position="34"/>
    </location>
</feature>
<evidence type="ECO:0000313" key="3">
    <source>
        <dbReference type="Proteomes" id="UP000236161"/>
    </source>
</evidence>
<organism evidence="2 3">
    <name type="scientific">Apostasia shenzhenica</name>
    <dbReference type="NCBI Taxonomy" id="1088818"/>
    <lineage>
        <taxon>Eukaryota</taxon>
        <taxon>Viridiplantae</taxon>
        <taxon>Streptophyta</taxon>
        <taxon>Embryophyta</taxon>
        <taxon>Tracheophyta</taxon>
        <taxon>Spermatophyta</taxon>
        <taxon>Magnoliopsida</taxon>
        <taxon>Liliopsida</taxon>
        <taxon>Asparagales</taxon>
        <taxon>Orchidaceae</taxon>
        <taxon>Apostasioideae</taxon>
        <taxon>Apostasia</taxon>
    </lineage>
</organism>
<reference evidence="2 3" key="1">
    <citation type="journal article" date="2017" name="Nature">
        <title>The Apostasia genome and the evolution of orchids.</title>
        <authorList>
            <person name="Zhang G.Q."/>
            <person name="Liu K.W."/>
            <person name="Li Z."/>
            <person name="Lohaus R."/>
            <person name="Hsiao Y.Y."/>
            <person name="Niu S.C."/>
            <person name="Wang J.Y."/>
            <person name="Lin Y.C."/>
            <person name="Xu Q."/>
            <person name="Chen L.J."/>
            <person name="Yoshida K."/>
            <person name="Fujiwara S."/>
            <person name="Wang Z.W."/>
            <person name="Zhang Y.Q."/>
            <person name="Mitsuda N."/>
            <person name="Wang M."/>
            <person name="Liu G.H."/>
            <person name="Pecoraro L."/>
            <person name="Huang H.X."/>
            <person name="Xiao X.J."/>
            <person name="Lin M."/>
            <person name="Wu X.Y."/>
            <person name="Wu W.L."/>
            <person name="Chen Y.Y."/>
            <person name="Chang S.B."/>
            <person name="Sakamoto S."/>
            <person name="Ohme-Takagi M."/>
            <person name="Yagi M."/>
            <person name="Zeng S.J."/>
            <person name="Shen C.Y."/>
            <person name="Yeh C.M."/>
            <person name="Luo Y.B."/>
            <person name="Tsai W.C."/>
            <person name="Van de Peer Y."/>
            <person name="Liu Z.J."/>
        </authorList>
    </citation>
    <scope>NUCLEOTIDE SEQUENCE [LARGE SCALE GENOMIC DNA]</scope>
    <source>
        <strain evidence="3">cv. Shenzhen</strain>
        <tissue evidence="2">Stem</tissue>
    </source>
</reference>